<dbReference type="AlphaFoldDB" id="A0A1R1PRY7"/>
<keyword evidence="3" id="KW-1185">Reference proteome</keyword>
<keyword evidence="1" id="KW-0732">Signal</keyword>
<dbReference type="EMBL" id="LSSK01000342">
    <property type="protein sequence ID" value="OMH83653.1"/>
    <property type="molecule type" value="Genomic_DNA"/>
</dbReference>
<proteinExistence type="predicted"/>
<accession>A0A1R1PRY7</accession>
<feature type="chain" id="PRO_5012164234" evidence="1">
    <location>
        <begin position="30"/>
        <end position="222"/>
    </location>
</feature>
<comment type="caution">
    <text evidence="2">The sequence shown here is derived from an EMBL/GenBank/DDBJ whole genome shotgun (WGS) entry which is preliminary data.</text>
</comment>
<organism evidence="2 3">
    <name type="scientific">Zancudomyces culisetae</name>
    <name type="common">Gut fungus</name>
    <name type="synonym">Smittium culisetae</name>
    <dbReference type="NCBI Taxonomy" id="1213189"/>
    <lineage>
        <taxon>Eukaryota</taxon>
        <taxon>Fungi</taxon>
        <taxon>Fungi incertae sedis</taxon>
        <taxon>Zoopagomycota</taxon>
        <taxon>Kickxellomycotina</taxon>
        <taxon>Harpellomycetes</taxon>
        <taxon>Harpellales</taxon>
        <taxon>Legeriomycetaceae</taxon>
        <taxon>Zancudomyces</taxon>
    </lineage>
</organism>
<feature type="signal peptide" evidence="1">
    <location>
        <begin position="1"/>
        <end position="29"/>
    </location>
</feature>
<gene>
    <name evidence="2" type="ORF">AX774_g2836</name>
</gene>
<name>A0A1R1PRY7_ZANCU</name>
<sequence>MMGLISACLGMYTTALLVGSSSFMAITKASRVKGSRNNTNDASWRYGITQHANVIYNDPCYADTIEGIHFVEARTAEFHPISGEIDCTKACSVGSNYHIKYYPVTHSDQVSYEALSRVLADKNGDKNADKRNYIQYAALEQRTYTVDSLKCRGRLYFAPRYHFIGGSVQKTDYCNGNSTHHDAFVARIPYTNDDVHIDGIYAFKCTDENHYTDLDSIAYSSL</sequence>
<dbReference type="Proteomes" id="UP000188320">
    <property type="component" value="Unassembled WGS sequence"/>
</dbReference>
<evidence type="ECO:0000256" key="1">
    <source>
        <dbReference type="SAM" id="SignalP"/>
    </source>
</evidence>
<reference evidence="3" key="1">
    <citation type="submission" date="2017-01" db="EMBL/GenBank/DDBJ databases">
        <authorList>
            <person name="Wang Y."/>
            <person name="White M."/>
            <person name="Kvist S."/>
            <person name="Moncalvo J.-M."/>
        </authorList>
    </citation>
    <scope>NUCLEOTIDE SEQUENCE [LARGE SCALE GENOMIC DNA]</scope>
    <source>
        <strain evidence="3">COL-18-3</strain>
    </source>
</reference>
<protein>
    <submittedName>
        <fullName evidence="2">Uncharacterized protein</fullName>
    </submittedName>
</protein>
<evidence type="ECO:0000313" key="2">
    <source>
        <dbReference type="EMBL" id="OMH83653.1"/>
    </source>
</evidence>
<evidence type="ECO:0000313" key="3">
    <source>
        <dbReference type="Proteomes" id="UP000188320"/>
    </source>
</evidence>